<organism evidence="1">
    <name type="scientific">Anopheles marajoara</name>
    <dbReference type="NCBI Taxonomy" id="58244"/>
    <lineage>
        <taxon>Eukaryota</taxon>
        <taxon>Metazoa</taxon>
        <taxon>Ecdysozoa</taxon>
        <taxon>Arthropoda</taxon>
        <taxon>Hexapoda</taxon>
        <taxon>Insecta</taxon>
        <taxon>Pterygota</taxon>
        <taxon>Neoptera</taxon>
        <taxon>Endopterygota</taxon>
        <taxon>Diptera</taxon>
        <taxon>Nematocera</taxon>
        <taxon>Culicoidea</taxon>
        <taxon>Culicidae</taxon>
        <taxon>Anophelinae</taxon>
        <taxon>Anopheles</taxon>
    </lineage>
</organism>
<dbReference type="AlphaFoldDB" id="A0A2M4C8N7"/>
<sequence>MLSRLVLWPLGVGLLRSNVLHSRMMWPPLFSSSFHSCSPSRECSPVALPPTLDRAARSIESMLLLQSKSSIKSSDAIESHGDSVSSDSALAIRPLLRADLRDRAGDS</sequence>
<reference evidence="1" key="1">
    <citation type="submission" date="2018-01" db="EMBL/GenBank/DDBJ databases">
        <title>An insight into the sialome of Amazonian anophelines.</title>
        <authorList>
            <person name="Ribeiro J.M."/>
            <person name="Scarpassa V."/>
            <person name="Calvo E."/>
        </authorList>
    </citation>
    <scope>NUCLEOTIDE SEQUENCE</scope>
    <source>
        <tissue evidence="1">Salivary glands</tissue>
    </source>
</reference>
<dbReference type="EMBL" id="GGFJ01012360">
    <property type="protein sequence ID" value="MBW61501.1"/>
    <property type="molecule type" value="Transcribed_RNA"/>
</dbReference>
<protein>
    <submittedName>
        <fullName evidence="1">Putative secreted protein</fullName>
    </submittedName>
</protein>
<evidence type="ECO:0000313" key="1">
    <source>
        <dbReference type="EMBL" id="MBW61501.1"/>
    </source>
</evidence>
<name>A0A2M4C8N7_9DIPT</name>
<proteinExistence type="predicted"/>
<accession>A0A2M4C8N7</accession>